<dbReference type="Proteomes" id="UP001415857">
    <property type="component" value="Unassembled WGS sequence"/>
</dbReference>
<evidence type="ECO:0000256" key="1">
    <source>
        <dbReference type="SAM" id="MobiDB-lite"/>
    </source>
</evidence>
<dbReference type="PANTHER" id="PTHR33564:SF15">
    <property type="entry name" value="PROTEIN, PUTATIVE-RELATED"/>
    <property type="match status" value="1"/>
</dbReference>
<organism evidence="3 4">
    <name type="scientific">Liquidambar formosana</name>
    <name type="common">Formosan gum</name>
    <dbReference type="NCBI Taxonomy" id="63359"/>
    <lineage>
        <taxon>Eukaryota</taxon>
        <taxon>Viridiplantae</taxon>
        <taxon>Streptophyta</taxon>
        <taxon>Embryophyta</taxon>
        <taxon>Tracheophyta</taxon>
        <taxon>Spermatophyta</taxon>
        <taxon>Magnoliopsida</taxon>
        <taxon>eudicotyledons</taxon>
        <taxon>Gunneridae</taxon>
        <taxon>Pentapetalae</taxon>
        <taxon>Saxifragales</taxon>
        <taxon>Altingiaceae</taxon>
        <taxon>Liquidambar</taxon>
    </lineage>
</organism>
<keyword evidence="2" id="KW-1133">Transmembrane helix</keyword>
<comment type="caution">
    <text evidence="3">The sequence shown here is derived from an EMBL/GenBank/DDBJ whole genome shotgun (WGS) entry which is preliminary data.</text>
</comment>
<feature type="transmembrane region" description="Helical" evidence="2">
    <location>
        <begin position="6"/>
        <end position="27"/>
    </location>
</feature>
<dbReference type="AlphaFoldDB" id="A0AAP0WWG4"/>
<keyword evidence="2" id="KW-0812">Transmembrane</keyword>
<sequence length="132" mass="14858">MSSILSPQAVVLGTAMAVSGAVIFLALSRQKSYPSAQFSRNHNSHPTKQGLRSCLSSDDKKRERKKKRVHFAENVKDPSGNSEEFRKEHRRSVKFGGSCRAEIPGIPEVPENRIALYNGILRDRVRRMECSF</sequence>
<feature type="region of interest" description="Disordered" evidence="1">
    <location>
        <begin position="35"/>
        <end position="91"/>
    </location>
</feature>
<keyword evidence="2" id="KW-0472">Membrane</keyword>
<evidence type="ECO:0000256" key="2">
    <source>
        <dbReference type="SAM" id="Phobius"/>
    </source>
</evidence>
<reference evidence="3 4" key="1">
    <citation type="journal article" date="2024" name="Plant J.">
        <title>Genome sequences and population genomics reveal climatic adaptation and genomic divergence between two closely related sweetgum species.</title>
        <authorList>
            <person name="Xu W.Q."/>
            <person name="Ren C.Q."/>
            <person name="Zhang X.Y."/>
            <person name="Comes H.P."/>
            <person name="Liu X.H."/>
            <person name="Li Y.G."/>
            <person name="Kettle C.J."/>
            <person name="Jalonen R."/>
            <person name="Gaisberger H."/>
            <person name="Ma Y.Z."/>
            <person name="Qiu Y.X."/>
        </authorList>
    </citation>
    <scope>NUCLEOTIDE SEQUENCE [LARGE SCALE GENOMIC DNA]</scope>
    <source>
        <strain evidence="3">Hangzhou</strain>
    </source>
</reference>
<gene>
    <name evidence="3" type="ORF">L1049_005223</name>
</gene>
<feature type="compositionally biased region" description="Polar residues" evidence="1">
    <location>
        <begin position="35"/>
        <end position="47"/>
    </location>
</feature>
<dbReference type="PANTHER" id="PTHR33564">
    <property type="entry name" value="TRANSMEMBRANE PROTEIN"/>
    <property type="match status" value="1"/>
</dbReference>
<dbReference type="EMBL" id="JBBPBK010000007">
    <property type="protein sequence ID" value="KAK9282309.1"/>
    <property type="molecule type" value="Genomic_DNA"/>
</dbReference>
<keyword evidence="4" id="KW-1185">Reference proteome</keyword>
<evidence type="ECO:0000313" key="4">
    <source>
        <dbReference type="Proteomes" id="UP001415857"/>
    </source>
</evidence>
<protein>
    <submittedName>
        <fullName evidence="3">Uncharacterized protein</fullName>
    </submittedName>
</protein>
<evidence type="ECO:0000313" key="3">
    <source>
        <dbReference type="EMBL" id="KAK9282309.1"/>
    </source>
</evidence>
<proteinExistence type="predicted"/>
<accession>A0AAP0WWG4</accession>
<name>A0AAP0WWG4_LIQFO</name>